<dbReference type="Gene3D" id="3.40.50.720">
    <property type="entry name" value="NAD(P)-binding Rossmann-like Domain"/>
    <property type="match status" value="1"/>
</dbReference>
<dbReference type="EMBL" id="CP042161">
    <property type="protein sequence ID" value="QDS36608.1"/>
    <property type="molecule type" value="Genomic_DNA"/>
</dbReference>
<feature type="domain" description="Thioester reductase (TE)" evidence="1">
    <location>
        <begin position="5"/>
        <end position="239"/>
    </location>
</feature>
<dbReference type="PANTHER" id="PTHR11011:SF45">
    <property type="entry name" value="FATTY ACYL-COA REDUCTASE CG8306-RELATED"/>
    <property type="match status" value="1"/>
</dbReference>
<dbReference type="RefSeq" id="WP_144618150.1">
    <property type="nucleotide sequence ID" value="NZ_CP042161.1"/>
</dbReference>
<dbReference type="GO" id="GO:0035336">
    <property type="term" value="P:long-chain fatty-acyl-CoA metabolic process"/>
    <property type="evidence" value="ECO:0007669"/>
    <property type="project" value="TreeGrafter"/>
</dbReference>
<proteinExistence type="predicted"/>
<evidence type="ECO:0000313" key="2">
    <source>
        <dbReference type="EMBL" id="QDS36608.1"/>
    </source>
</evidence>
<dbReference type="CDD" id="cd05263">
    <property type="entry name" value="MupV_like_SDR_e"/>
    <property type="match status" value="1"/>
</dbReference>
<evidence type="ECO:0000313" key="3">
    <source>
        <dbReference type="Proteomes" id="UP000317713"/>
    </source>
</evidence>
<dbReference type="InterPro" id="IPR026055">
    <property type="entry name" value="FAR"/>
</dbReference>
<sequence>MNILVTGATGFLGKKLSQDLLNEGHTLYLLARNEKKASDLLHSFTEKQRSRVHILLGDVSKKGLGVSENELGQLNKKIDAMYHIAAYLSFDPAQKPQTYEVNVEGTKNTLQFAEAIRSPRFIYVSTAYTIGTETEGKEALYSPERSFVNNYEETKCLAEHLVFSYSDKMETIIVRPSIIIGDSKTGEADTNFGLYGLLKGLRVLKRRASRTEGWDKEKYRILVDVDVNSNLVPVDYVSSVLLAALTHGEHKEIYHATNPVPPTQQLVVDCIKEVLDFPNLVPVPFETHELLSEEEKAFNASMSLFHSYWKRSISFPNDNTKKLLQKVGQSELQMDKEMLIGIMSGFQKQAVLAT</sequence>
<dbReference type="InterPro" id="IPR013120">
    <property type="entry name" value="FAR_NAD-bd"/>
</dbReference>
<reference evidence="2 3" key="1">
    <citation type="submission" date="2019-07" db="EMBL/GenBank/DDBJ databases">
        <title>Characterization of Brevibacillus brevis HK544, as a potential biocontrol agent.</title>
        <authorList>
            <person name="Kim H."/>
        </authorList>
    </citation>
    <scope>NUCLEOTIDE SEQUENCE [LARGE SCALE GENOMIC DNA]</scope>
    <source>
        <strain evidence="2 3">HK544</strain>
    </source>
</reference>
<dbReference type="AlphaFoldDB" id="A0A517ICL3"/>
<accession>A0A517ICL3</accession>
<dbReference type="GO" id="GO:0080019">
    <property type="term" value="F:alcohol-forming very long-chain fatty acyl-CoA reductase activity"/>
    <property type="evidence" value="ECO:0007669"/>
    <property type="project" value="InterPro"/>
</dbReference>
<protein>
    <submittedName>
        <fullName evidence="2">SDR family oxidoreductase</fullName>
    </submittedName>
</protein>
<dbReference type="SUPFAM" id="SSF51735">
    <property type="entry name" value="NAD(P)-binding Rossmann-fold domains"/>
    <property type="match status" value="1"/>
</dbReference>
<dbReference type="InterPro" id="IPR036291">
    <property type="entry name" value="NAD(P)-bd_dom_sf"/>
</dbReference>
<dbReference type="Proteomes" id="UP000317713">
    <property type="component" value="Chromosome"/>
</dbReference>
<gene>
    <name evidence="2" type="ORF">FPS98_22895</name>
</gene>
<evidence type="ECO:0000259" key="1">
    <source>
        <dbReference type="Pfam" id="PF07993"/>
    </source>
</evidence>
<name>A0A517ICL3_BREBE</name>
<dbReference type="Pfam" id="PF07993">
    <property type="entry name" value="NAD_binding_4"/>
    <property type="match status" value="1"/>
</dbReference>
<dbReference type="PANTHER" id="PTHR11011">
    <property type="entry name" value="MALE STERILITY PROTEIN 2-RELATED"/>
    <property type="match status" value="1"/>
</dbReference>
<organism evidence="2 3">
    <name type="scientific">Brevibacillus brevis</name>
    <name type="common">Bacillus brevis</name>
    <dbReference type="NCBI Taxonomy" id="1393"/>
    <lineage>
        <taxon>Bacteria</taxon>
        <taxon>Bacillati</taxon>
        <taxon>Bacillota</taxon>
        <taxon>Bacilli</taxon>
        <taxon>Bacillales</taxon>
        <taxon>Paenibacillaceae</taxon>
        <taxon>Brevibacillus</taxon>
    </lineage>
</organism>